<dbReference type="Proteomes" id="UP001375240">
    <property type="component" value="Unassembled WGS sequence"/>
</dbReference>
<feature type="compositionally biased region" description="Basic and acidic residues" evidence="1">
    <location>
        <begin position="289"/>
        <end position="334"/>
    </location>
</feature>
<accession>A0AAV9VCI9</accession>
<keyword evidence="2" id="KW-0732">Signal</keyword>
<comment type="caution">
    <text evidence="3">The sequence shown here is derived from an EMBL/GenBank/DDBJ whole genome shotgun (WGS) entry which is preliminary data.</text>
</comment>
<evidence type="ECO:0000313" key="3">
    <source>
        <dbReference type="EMBL" id="KAK6359697.1"/>
    </source>
</evidence>
<evidence type="ECO:0000313" key="4">
    <source>
        <dbReference type="Proteomes" id="UP001375240"/>
    </source>
</evidence>
<dbReference type="AlphaFoldDB" id="A0AAV9VCI9"/>
<dbReference type="EMBL" id="JAVHNQ010000001">
    <property type="protein sequence ID" value="KAK6359697.1"/>
    <property type="molecule type" value="Genomic_DNA"/>
</dbReference>
<protein>
    <submittedName>
        <fullName evidence="3">Uncharacterized protein</fullName>
    </submittedName>
</protein>
<reference evidence="3 4" key="1">
    <citation type="submission" date="2019-10" db="EMBL/GenBank/DDBJ databases">
        <authorList>
            <person name="Palmer J.M."/>
        </authorList>
    </citation>
    <scope>NUCLEOTIDE SEQUENCE [LARGE SCALE GENOMIC DNA]</scope>
    <source>
        <strain evidence="3 4">TWF696</strain>
    </source>
</reference>
<evidence type="ECO:0000256" key="2">
    <source>
        <dbReference type="SAM" id="SignalP"/>
    </source>
</evidence>
<name>A0AAV9VCI9_9PEZI</name>
<proteinExistence type="predicted"/>
<feature type="signal peptide" evidence="2">
    <location>
        <begin position="1"/>
        <end position="27"/>
    </location>
</feature>
<feature type="chain" id="PRO_5043956579" evidence="2">
    <location>
        <begin position="28"/>
        <end position="363"/>
    </location>
</feature>
<organism evidence="3 4">
    <name type="scientific">Orbilia brochopaga</name>
    <dbReference type="NCBI Taxonomy" id="3140254"/>
    <lineage>
        <taxon>Eukaryota</taxon>
        <taxon>Fungi</taxon>
        <taxon>Dikarya</taxon>
        <taxon>Ascomycota</taxon>
        <taxon>Pezizomycotina</taxon>
        <taxon>Orbiliomycetes</taxon>
        <taxon>Orbiliales</taxon>
        <taxon>Orbiliaceae</taxon>
        <taxon>Orbilia</taxon>
    </lineage>
</organism>
<evidence type="ECO:0000256" key="1">
    <source>
        <dbReference type="SAM" id="MobiDB-lite"/>
    </source>
</evidence>
<gene>
    <name evidence="3" type="ORF">TWF696_000839</name>
</gene>
<feature type="region of interest" description="Disordered" evidence="1">
    <location>
        <begin position="289"/>
        <end position="363"/>
    </location>
</feature>
<sequence>MRRGLRFSSLWLTLLYTITFLSHPVRSQWSVTWKGKIMAMEFNRVFYTSELNDRKAYITGAFCLLDGTKPESEENAVGTMSIQGGVPDSVRNQDSYSVNAWQGLQCEGHKDASQWIFVGNNGTKGTKINENPMGVALHDYAIGQFRNVLTTRCIALIRDKDVDPAANIETVPHAIRSVPCDQTSKDSKQMWVVYFNVDGQPFAPLIPADALGACNAPNTYKDSAGNWKFDRVPGGVYEDTANDDQLRQVDARYVGMSTFDIDDNGGVSPQARCTGMKWVFGPGFSKELLDPNKKLKGDGQADKTKTKDGKKGDKKDFSKDGGKGGDQGGEKDDGTPTMEGGDGFEPDYDSSPDSAKRAVQFFG</sequence>
<keyword evidence="4" id="KW-1185">Reference proteome</keyword>